<accession>A0A841HPB8</accession>
<reference evidence="3 4" key="1">
    <citation type="submission" date="2020-08" db="EMBL/GenBank/DDBJ databases">
        <title>Genomic Encyclopedia of Type Strains, Phase IV (KMG-IV): sequencing the most valuable type-strain genomes for metagenomic binning, comparative biology and taxonomic classification.</title>
        <authorList>
            <person name="Goeker M."/>
        </authorList>
    </citation>
    <scope>NUCLEOTIDE SEQUENCE [LARGE SCALE GENOMIC DNA]</scope>
    <source>
        <strain evidence="3 4">DSM 26723</strain>
    </source>
</reference>
<evidence type="ECO:0000256" key="1">
    <source>
        <dbReference type="SAM" id="SignalP"/>
    </source>
</evidence>
<evidence type="ECO:0000259" key="2">
    <source>
        <dbReference type="Pfam" id="PF13372"/>
    </source>
</evidence>
<feature type="signal peptide" evidence="1">
    <location>
        <begin position="1"/>
        <end position="30"/>
    </location>
</feature>
<evidence type="ECO:0000313" key="4">
    <source>
        <dbReference type="Proteomes" id="UP000588068"/>
    </source>
</evidence>
<feature type="chain" id="PRO_5032900502" description="Alginate export domain-containing protein" evidence="1">
    <location>
        <begin position="31"/>
        <end position="444"/>
    </location>
</feature>
<dbReference type="InterPro" id="IPR053728">
    <property type="entry name" value="Alginate_Permeability_Chnl"/>
</dbReference>
<organism evidence="3 4">
    <name type="scientific">Povalibacter uvarum</name>
    <dbReference type="NCBI Taxonomy" id="732238"/>
    <lineage>
        <taxon>Bacteria</taxon>
        <taxon>Pseudomonadati</taxon>
        <taxon>Pseudomonadota</taxon>
        <taxon>Gammaproteobacteria</taxon>
        <taxon>Steroidobacterales</taxon>
        <taxon>Steroidobacteraceae</taxon>
        <taxon>Povalibacter</taxon>
    </lineage>
</organism>
<protein>
    <recommendedName>
        <fullName evidence="2">Alginate export domain-containing protein</fullName>
    </recommendedName>
</protein>
<gene>
    <name evidence="3" type="ORF">HNQ60_004051</name>
</gene>
<keyword evidence="1" id="KW-0732">Signal</keyword>
<dbReference type="RefSeq" id="WP_184334564.1">
    <property type="nucleotide sequence ID" value="NZ_JACHHZ010000005.1"/>
</dbReference>
<evidence type="ECO:0000313" key="3">
    <source>
        <dbReference type="EMBL" id="MBB6095161.1"/>
    </source>
</evidence>
<sequence>MKPSDPTLARRTRHAIAAALLAVVAQSAVAAEEAPSAPPPGFPPGIDWEPVFSATWGSFGFGNSYYANPRDGEPSGDLSDNWFEGSLKGGIKGSYKMSDSSEIYGSLTAVGERTYGAGAQIVGDDASSFQIEDAYLGWKSGDIDLTLGRTRYRLGHGMLLYDGASEGGSRGGYWTNARQAFGFAAIGRFTPGNNRLEAFYLERDEIPGSRTDASLWGLNYEYSIGEDTTLGATYMQWSADPSRAPARDGLDVYNLRAFTAPFPSMKALSFELEYAQEDNGDLRDSTAYNALVAYQFESSWKPKLSYRYAYFEGDDPNTAKDESFDGLYTGFYDWGTWWQGEIAGEYFLSNSNLISHQLRLHVKPNDAISMGLMLFDFQLDNAASAGVTSDDVATELDWYMDWAYNDNFTFSFIAAVAEPGDAVEQSSGRSDTFIYGMIFVAYSY</sequence>
<dbReference type="Pfam" id="PF13372">
    <property type="entry name" value="Alginate_exp"/>
    <property type="match status" value="1"/>
</dbReference>
<comment type="caution">
    <text evidence="3">The sequence shown here is derived from an EMBL/GenBank/DDBJ whole genome shotgun (WGS) entry which is preliminary data.</text>
</comment>
<proteinExistence type="predicted"/>
<feature type="domain" description="Alginate export" evidence="2">
    <location>
        <begin position="120"/>
        <end position="433"/>
    </location>
</feature>
<dbReference type="SUPFAM" id="SSF56935">
    <property type="entry name" value="Porins"/>
    <property type="match status" value="1"/>
</dbReference>
<dbReference type="AlphaFoldDB" id="A0A841HPB8"/>
<dbReference type="EMBL" id="JACHHZ010000005">
    <property type="protein sequence ID" value="MBB6095161.1"/>
    <property type="molecule type" value="Genomic_DNA"/>
</dbReference>
<name>A0A841HPB8_9GAMM</name>
<keyword evidence="4" id="KW-1185">Reference proteome</keyword>
<dbReference type="Proteomes" id="UP000588068">
    <property type="component" value="Unassembled WGS sequence"/>
</dbReference>
<dbReference type="InterPro" id="IPR025388">
    <property type="entry name" value="Alginate_export_dom"/>
</dbReference>
<dbReference type="Gene3D" id="2.40.160.100">
    <property type="match status" value="1"/>
</dbReference>